<evidence type="ECO:0000313" key="2">
    <source>
        <dbReference type="EMBL" id="SCJ35203.1"/>
    </source>
</evidence>
<dbReference type="EMBL" id="FMHG01000001">
    <property type="protein sequence ID" value="SCJ35203.1"/>
    <property type="molecule type" value="Genomic_DNA"/>
</dbReference>
<evidence type="ECO:0000256" key="1">
    <source>
        <dbReference type="SAM" id="SignalP"/>
    </source>
</evidence>
<name>A0A1C6FQ49_9FIRM</name>
<organism evidence="2">
    <name type="scientific">uncultured Anaerotruncus sp</name>
    <dbReference type="NCBI Taxonomy" id="905011"/>
    <lineage>
        <taxon>Bacteria</taxon>
        <taxon>Bacillati</taxon>
        <taxon>Bacillota</taxon>
        <taxon>Clostridia</taxon>
        <taxon>Eubacteriales</taxon>
        <taxon>Oscillospiraceae</taxon>
        <taxon>Anaerotruncus</taxon>
        <taxon>environmental samples</taxon>
    </lineage>
</organism>
<accession>A0A1C6FQ49</accession>
<gene>
    <name evidence="2" type="ORF">SAMEA3545359_00070</name>
</gene>
<protein>
    <submittedName>
        <fullName evidence="2">Uncharacterized protein</fullName>
    </submittedName>
</protein>
<dbReference type="AlphaFoldDB" id="A0A1C6FQ49"/>
<feature type="chain" id="PRO_5008735298" evidence="1">
    <location>
        <begin position="27"/>
        <end position="77"/>
    </location>
</feature>
<proteinExistence type="predicted"/>
<keyword evidence="1" id="KW-0732">Signal</keyword>
<reference evidence="2" key="1">
    <citation type="submission" date="2015-09" db="EMBL/GenBank/DDBJ databases">
        <authorList>
            <consortium name="Pathogen Informatics"/>
        </authorList>
    </citation>
    <scope>NUCLEOTIDE SEQUENCE</scope>
    <source>
        <strain evidence="2">2789STDY5834896</strain>
    </source>
</reference>
<sequence>MNILLCIAVLLLCLCALALFGSLCLAAVYLCRQPDGPQPAPIAEQQRQKAAEVLAQWDNLMDYDGNPQPIPKAGDSR</sequence>
<feature type="signal peptide" evidence="1">
    <location>
        <begin position="1"/>
        <end position="26"/>
    </location>
</feature>